<name>A0A8S5M615_9CAUD</name>
<organism evidence="1">
    <name type="scientific">Podoviridae sp. ctaNW81</name>
    <dbReference type="NCBI Taxonomy" id="2826562"/>
    <lineage>
        <taxon>Viruses</taxon>
        <taxon>Duplodnaviria</taxon>
        <taxon>Heunggongvirae</taxon>
        <taxon>Uroviricota</taxon>
        <taxon>Caudoviricetes</taxon>
    </lineage>
</organism>
<protein>
    <submittedName>
        <fullName evidence="1">Uncharacterized protein</fullName>
    </submittedName>
</protein>
<dbReference type="EMBL" id="BK014826">
    <property type="protein sequence ID" value="DAD77459.1"/>
    <property type="molecule type" value="Genomic_DNA"/>
</dbReference>
<sequence>MDELEEMLKKLYGLPPYNTWTNICYGDGHFAKSIQEKFSQDEIDKAKKKLGI</sequence>
<accession>A0A8S5M615</accession>
<proteinExistence type="predicted"/>
<reference evidence="1" key="1">
    <citation type="journal article" date="2021" name="Proc. Natl. Acad. Sci. U.S.A.">
        <title>A Catalog of Tens of Thousands of Viruses from Human Metagenomes Reveals Hidden Associations with Chronic Diseases.</title>
        <authorList>
            <person name="Tisza M.J."/>
            <person name="Buck C.B."/>
        </authorList>
    </citation>
    <scope>NUCLEOTIDE SEQUENCE</scope>
    <source>
        <strain evidence="1">CtaNW81</strain>
    </source>
</reference>
<evidence type="ECO:0000313" key="1">
    <source>
        <dbReference type="EMBL" id="DAD77459.1"/>
    </source>
</evidence>